<feature type="domain" description="Non-structural maintenance of chromosome element 4 C-terminal" evidence="8">
    <location>
        <begin position="11"/>
        <end position="54"/>
    </location>
</feature>
<organism evidence="9 10">
    <name type="scientific">Solanum tuberosum</name>
    <name type="common">Potato</name>
    <dbReference type="NCBI Taxonomy" id="4113"/>
    <lineage>
        <taxon>Eukaryota</taxon>
        <taxon>Viridiplantae</taxon>
        <taxon>Streptophyta</taxon>
        <taxon>Embryophyta</taxon>
        <taxon>Tracheophyta</taxon>
        <taxon>Spermatophyta</taxon>
        <taxon>Magnoliopsida</taxon>
        <taxon>eudicotyledons</taxon>
        <taxon>Gunneridae</taxon>
        <taxon>Pentapetalae</taxon>
        <taxon>asterids</taxon>
        <taxon>lamiids</taxon>
        <taxon>Solanales</taxon>
        <taxon>Solanaceae</taxon>
        <taxon>Solanoideae</taxon>
        <taxon>Solaneae</taxon>
        <taxon>Solanum</taxon>
    </lineage>
</organism>
<sequence>MFQILRKKKRVKLENIILNRTSFAQSIENLFALSFLVKDGRVVIDVDENGAHFLSKIPLRIFC</sequence>
<evidence type="ECO:0000256" key="2">
    <source>
        <dbReference type="ARBA" id="ARBA00008997"/>
    </source>
</evidence>
<dbReference type="AlphaFoldDB" id="M1D5J4"/>
<evidence type="ECO:0000256" key="6">
    <source>
        <dbReference type="ARBA" id="ARBA00023242"/>
    </source>
</evidence>
<evidence type="ECO:0000313" key="10">
    <source>
        <dbReference type="Proteomes" id="UP000011115"/>
    </source>
</evidence>
<proteinExistence type="inferred from homology"/>
<evidence type="ECO:0000256" key="5">
    <source>
        <dbReference type="ARBA" id="ARBA00023204"/>
    </source>
</evidence>
<dbReference type="EnsemblPlants" id="PGSC0003DMT400082057">
    <property type="protein sequence ID" value="PGSC0003DMT400082057"/>
    <property type="gene ID" value="PGSC0003DMG400032236"/>
</dbReference>
<dbReference type="PaxDb" id="4113-PGSC0003DMT400082057"/>
<dbReference type="PANTHER" id="PTHR16140">
    <property type="entry name" value="NON-STRUCTURAL MAINTENANCE OF CHROMOSOMES ELEMENT 4"/>
    <property type="match status" value="1"/>
</dbReference>
<dbReference type="PANTHER" id="PTHR16140:SF21">
    <property type="entry name" value="NON-STRUCTURAL MAINTENANCE OF CHROMOSOMES ELEMENT 4"/>
    <property type="match status" value="1"/>
</dbReference>
<keyword evidence="4 7" id="KW-0233">DNA recombination</keyword>
<dbReference type="InterPro" id="IPR014854">
    <property type="entry name" value="Nse4_C"/>
</dbReference>
<dbReference type="Pfam" id="PF08743">
    <property type="entry name" value="Nse4_C"/>
    <property type="match status" value="1"/>
</dbReference>
<dbReference type="GO" id="GO:0030915">
    <property type="term" value="C:Smc5-Smc6 complex"/>
    <property type="evidence" value="ECO:0007669"/>
    <property type="project" value="UniProtKB-UniRule"/>
</dbReference>
<comment type="similarity">
    <text evidence="2 7">Belongs to the NSE4 family.</text>
</comment>
<reference evidence="10" key="1">
    <citation type="journal article" date="2011" name="Nature">
        <title>Genome sequence and analysis of the tuber crop potato.</title>
        <authorList>
            <consortium name="The Potato Genome Sequencing Consortium"/>
        </authorList>
    </citation>
    <scope>NUCLEOTIDE SEQUENCE [LARGE SCALE GENOMIC DNA]</scope>
    <source>
        <strain evidence="10">cv. DM1-3 516 R44</strain>
    </source>
</reference>
<dbReference type="InterPro" id="IPR027786">
    <property type="entry name" value="Nse4/EID"/>
</dbReference>
<evidence type="ECO:0000256" key="1">
    <source>
        <dbReference type="ARBA" id="ARBA00004123"/>
    </source>
</evidence>
<evidence type="ECO:0000256" key="4">
    <source>
        <dbReference type="ARBA" id="ARBA00023172"/>
    </source>
</evidence>
<dbReference type="GO" id="GO:0005634">
    <property type="term" value="C:nucleus"/>
    <property type="evidence" value="ECO:0007669"/>
    <property type="project" value="UniProtKB-SubCell"/>
</dbReference>
<keyword evidence="10" id="KW-1185">Reference proteome</keyword>
<comment type="function">
    <text evidence="7">Component of the SMC5-SMC6 complex, that promotes sister chromatid alignment after DNA damage and facilitates double-stranded DNA breaks (DSBs) repair via homologous recombination between sister chromatids.</text>
</comment>
<protein>
    <recommendedName>
        <fullName evidence="7">Non-structural maintenance of chromosomes element 4</fullName>
    </recommendedName>
</protein>
<reference evidence="9" key="2">
    <citation type="submission" date="2015-06" db="UniProtKB">
        <authorList>
            <consortium name="EnsemblPlants"/>
        </authorList>
    </citation>
    <scope>IDENTIFICATION</scope>
    <source>
        <strain evidence="9">DM1-3 516 R44</strain>
    </source>
</reference>
<keyword evidence="3 7" id="KW-0227">DNA damage</keyword>
<dbReference type="HOGENOM" id="CLU_2890190_0_0_1"/>
<comment type="subcellular location">
    <subcellularLocation>
        <location evidence="1 7">Nucleus</location>
    </subcellularLocation>
</comment>
<dbReference type="Proteomes" id="UP000011115">
    <property type="component" value="Unassembled WGS sequence"/>
</dbReference>
<evidence type="ECO:0000259" key="8">
    <source>
        <dbReference type="Pfam" id="PF08743"/>
    </source>
</evidence>
<dbReference type="InParanoid" id="M1D5J4"/>
<dbReference type="GO" id="GO:0006310">
    <property type="term" value="P:DNA recombination"/>
    <property type="evidence" value="ECO:0007669"/>
    <property type="project" value="UniProtKB-UniRule"/>
</dbReference>
<dbReference type="Gramene" id="PGSC0003DMT400082057">
    <property type="protein sequence ID" value="PGSC0003DMT400082057"/>
    <property type="gene ID" value="PGSC0003DMG400032236"/>
</dbReference>
<evidence type="ECO:0000256" key="3">
    <source>
        <dbReference type="ARBA" id="ARBA00022763"/>
    </source>
</evidence>
<accession>M1D5J4</accession>
<evidence type="ECO:0000256" key="7">
    <source>
        <dbReference type="RuleBase" id="RU365071"/>
    </source>
</evidence>
<dbReference type="eggNOG" id="KOG2866">
    <property type="taxonomic scope" value="Eukaryota"/>
</dbReference>
<evidence type="ECO:0000313" key="9">
    <source>
        <dbReference type="EnsemblPlants" id="PGSC0003DMT400082057"/>
    </source>
</evidence>
<keyword evidence="6 7" id="KW-0539">Nucleus</keyword>
<name>M1D5J4_SOLTU</name>
<dbReference type="GO" id="GO:0006281">
    <property type="term" value="P:DNA repair"/>
    <property type="evidence" value="ECO:0007669"/>
    <property type="project" value="UniProtKB-UniRule"/>
</dbReference>
<comment type="subunit">
    <text evidence="7">Component of the SMC5-SMC6 complex.</text>
</comment>
<dbReference type="STRING" id="4113.M1D5J4"/>
<keyword evidence="5 7" id="KW-0234">DNA repair</keyword>